<feature type="non-terminal residue" evidence="2">
    <location>
        <position position="1"/>
    </location>
</feature>
<sequence>LHTILGCVNLILLFCNQHHIAVAINQLFMFLMAFKALPLVILWLHVTIMNKATGAVR</sequence>
<dbReference type="Proteomes" id="UP000095767">
    <property type="component" value="Unassembled WGS sequence"/>
</dbReference>
<keyword evidence="1" id="KW-0812">Transmembrane</keyword>
<reference evidence="2 3" key="1">
    <citation type="submission" date="2016-09" db="EMBL/GenBank/DDBJ databases">
        <title>The draft genome of Dichanthelium oligosanthes: A C3 panicoid grass species.</title>
        <authorList>
            <person name="Studer A.J."/>
            <person name="Schnable J.C."/>
            <person name="Brutnell T.P."/>
        </authorList>
    </citation>
    <scope>NUCLEOTIDE SEQUENCE [LARGE SCALE GENOMIC DNA]</scope>
    <source>
        <strain evidence="3">cv. Kellogg 1175</strain>
        <tissue evidence="2">Leaf</tissue>
    </source>
</reference>
<evidence type="ECO:0000313" key="3">
    <source>
        <dbReference type="Proteomes" id="UP000095767"/>
    </source>
</evidence>
<keyword evidence="1" id="KW-1133">Transmembrane helix</keyword>
<keyword evidence="3" id="KW-1185">Reference proteome</keyword>
<protein>
    <submittedName>
        <fullName evidence="2">Uncharacterized protein</fullName>
    </submittedName>
</protein>
<evidence type="ECO:0000256" key="1">
    <source>
        <dbReference type="SAM" id="Phobius"/>
    </source>
</evidence>
<name>A0A1E5VYY4_9POAL</name>
<keyword evidence="1" id="KW-0472">Membrane</keyword>
<proteinExistence type="predicted"/>
<comment type="caution">
    <text evidence="2">The sequence shown here is derived from an EMBL/GenBank/DDBJ whole genome shotgun (WGS) entry which is preliminary data.</text>
</comment>
<accession>A0A1E5VYY4</accession>
<dbReference type="EMBL" id="LWDX02025950">
    <property type="protein sequence ID" value="OEL30285.1"/>
    <property type="molecule type" value="Genomic_DNA"/>
</dbReference>
<gene>
    <name evidence="2" type="ORF">BAE44_0008698</name>
</gene>
<organism evidence="2 3">
    <name type="scientific">Dichanthelium oligosanthes</name>
    <dbReference type="NCBI Taxonomy" id="888268"/>
    <lineage>
        <taxon>Eukaryota</taxon>
        <taxon>Viridiplantae</taxon>
        <taxon>Streptophyta</taxon>
        <taxon>Embryophyta</taxon>
        <taxon>Tracheophyta</taxon>
        <taxon>Spermatophyta</taxon>
        <taxon>Magnoliopsida</taxon>
        <taxon>Liliopsida</taxon>
        <taxon>Poales</taxon>
        <taxon>Poaceae</taxon>
        <taxon>PACMAD clade</taxon>
        <taxon>Panicoideae</taxon>
        <taxon>Panicodae</taxon>
        <taxon>Paniceae</taxon>
        <taxon>Dichantheliinae</taxon>
        <taxon>Dichanthelium</taxon>
    </lineage>
</organism>
<dbReference type="AlphaFoldDB" id="A0A1E5VYY4"/>
<feature type="transmembrane region" description="Helical" evidence="1">
    <location>
        <begin position="20"/>
        <end position="44"/>
    </location>
</feature>
<evidence type="ECO:0000313" key="2">
    <source>
        <dbReference type="EMBL" id="OEL30285.1"/>
    </source>
</evidence>